<dbReference type="Proteomes" id="UP000324832">
    <property type="component" value="Unassembled WGS sequence"/>
</dbReference>
<protein>
    <submittedName>
        <fullName evidence="1">Uncharacterized protein</fullName>
    </submittedName>
</protein>
<accession>A0A5E4QYH0</accession>
<keyword evidence="2" id="KW-1185">Reference proteome</keyword>
<evidence type="ECO:0000313" key="2">
    <source>
        <dbReference type="Proteomes" id="UP000324832"/>
    </source>
</evidence>
<organism evidence="1 2">
    <name type="scientific">Leptidea sinapis</name>
    <dbReference type="NCBI Taxonomy" id="189913"/>
    <lineage>
        <taxon>Eukaryota</taxon>
        <taxon>Metazoa</taxon>
        <taxon>Ecdysozoa</taxon>
        <taxon>Arthropoda</taxon>
        <taxon>Hexapoda</taxon>
        <taxon>Insecta</taxon>
        <taxon>Pterygota</taxon>
        <taxon>Neoptera</taxon>
        <taxon>Endopterygota</taxon>
        <taxon>Lepidoptera</taxon>
        <taxon>Glossata</taxon>
        <taxon>Ditrysia</taxon>
        <taxon>Papilionoidea</taxon>
        <taxon>Pieridae</taxon>
        <taxon>Dismorphiinae</taxon>
        <taxon>Leptidea</taxon>
    </lineage>
</organism>
<evidence type="ECO:0000313" key="1">
    <source>
        <dbReference type="EMBL" id="VVD02029.1"/>
    </source>
</evidence>
<sequence length="164" mass="17878">MERDMGSILITLDHTQATSTLVDSIQVDNTQATNTLVDSTQATNTLVDIIRATNTLVDIIRATNTLVDSTLGALEWKALLAHTLDVHCVILPSTASVHTSKATTLVAVKITHTYRTHAERQTASSSTQTRAKSTTSSPTAAVWTCRRVPLCFRQSLRQSCNRQT</sequence>
<reference evidence="1 2" key="1">
    <citation type="submission" date="2017-07" db="EMBL/GenBank/DDBJ databases">
        <authorList>
            <person name="Talla V."/>
            <person name="Backstrom N."/>
        </authorList>
    </citation>
    <scope>NUCLEOTIDE SEQUENCE [LARGE SCALE GENOMIC DNA]</scope>
</reference>
<dbReference type="EMBL" id="FZQP02005722">
    <property type="protein sequence ID" value="VVD02029.1"/>
    <property type="molecule type" value="Genomic_DNA"/>
</dbReference>
<gene>
    <name evidence="1" type="ORF">LSINAPIS_LOCUS12331</name>
</gene>
<dbReference type="AlphaFoldDB" id="A0A5E4QYH0"/>
<name>A0A5E4QYH0_9NEOP</name>
<proteinExistence type="predicted"/>